<keyword evidence="1" id="KW-0812">Transmembrane</keyword>
<reference evidence="2" key="2">
    <citation type="submission" date="2016-05" db="EMBL/GenBank/DDBJ databases">
        <authorList>
            <person name="Lavstsen T."/>
            <person name="Jespersen J.S."/>
        </authorList>
    </citation>
    <scope>NUCLEOTIDE SEQUENCE [LARGE SCALE GENOMIC DNA]</scope>
</reference>
<evidence type="ECO:0000313" key="4">
    <source>
        <dbReference type="Proteomes" id="UP000078546"/>
    </source>
</evidence>
<gene>
    <name evidence="3" type="ORF">POVCU1_061390</name>
    <name evidence="2" type="ORF">POVCU2_0088500</name>
</gene>
<protein>
    <submittedName>
        <fullName evidence="2">Uncharacterized protein</fullName>
    </submittedName>
</protein>
<reference evidence="4 5" key="1">
    <citation type="submission" date="2016-05" db="EMBL/GenBank/DDBJ databases">
        <authorList>
            <person name="Naeem Raeece"/>
        </authorList>
    </citation>
    <scope>NUCLEOTIDE SEQUENCE [LARGE SCALE GENOMIC DNA]</scope>
</reference>
<organism evidence="2 5">
    <name type="scientific">Plasmodium ovale curtisi</name>
    <dbReference type="NCBI Taxonomy" id="864141"/>
    <lineage>
        <taxon>Eukaryota</taxon>
        <taxon>Sar</taxon>
        <taxon>Alveolata</taxon>
        <taxon>Apicomplexa</taxon>
        <taxon>Aconoidasida</taxon>
        <taxon>Haemosporida</taxon>
        <taxon>Plasmodiidae</taxon>
        <taxon>Plasmodium</taxon>
        <taxon>Plasmodium (Plasmodium)</taxon>
    </lineage>
</organism>
<feature type="transmembrane region" description="Helical" evidence="1">
    <location>
        <begin position="32"/>
        <end position="54"/>
    </location>
</feature>
<keyword evidence="1" id="KW-1133">Transmembrane helix</keyword>
<proteinExistence type="predicted"/>
<evidence type="ECO:0000313" key="5">
    <source>
        <dbReference type="Proteomes" id="UP000078560"/>
    </source>
</evidence>
<sequence length="87" mass="10130">MWLAKGDYLTCSIGGKQLRPFLPRLHHVSARLGFPLLYLNVDGALFYFFLLSFVTRSKFPVASCNFVHFRCLEWGCGRRSCRLEKRN</sequence>
<evidence type="ECO:0000256" key="1">
    <source>
        <dbReference type="SAM" id="Phobius"/>
    </source>
</evidence>
<name>A0A1A8WQD2_PLAOA</name>
<evidence type="ECO:0000313" key="3">
    <source>
        <dbReference type="EMBL" id="SBT00644.1"/>
    </source>
</evidence>
<dbReference type="EMBL" id="FLQV01002049">
    <property type="protein sequence ID" value="SBT00644.1"/>
    <property type="molecule type" value="Genomic_DNA"/>
</dbReference>
<dbReference type="Proteomes" id="UP000078546">
    <property type="component" value="Unassembled WGS sequence"/>
</dbReference>
<dbReference type="Proteomes" id="UP000078560">
    <property type="component" value="Unassembled WGS sequence"/>
</dbReference>
<dbReference type="EMBL" id="FLQU01001788">
    <property type="protein sequence ID" value="SBS94493.1"/>
    <property type="molecule type" value="Genomic_DNA"/>
</dbReference>
<evidence type="ECO:0000313" key="2">
    <source>
        <dbReference type="EMBL" id="SBS94493.1"/>
    </source>
</evidence>
<accession>A0A1A8WQD2</accession>
<keyword evidence="1" id="KW-0472">Membrane</keyword>
<dbReference type="AlphaFoldDB" id="A0A1A8WQD2"/>